<dbReference type="PANTHER" id="PTHR20857:SF15">
    <property type="entry name" value="THIAMINE-PHOSPHATE SYNTHASE"/>
    <property type="match status" value="1"/>
</dbReference>
<evidence type="ECO:0000313" key="4">
    <source>
        <dbReference type="EMBL" id="KKI51140.1"/>
    </source>
</evidence>
<dbReference type="Proteomes" id="UP000034076">
    <property type="component" value="Unassembled WGS sequence"/>
</dbReference>
<dbReference type="Pfam" id="PF02581">
    <property type="entry name" value="TMP-TENI"/>
    <property type="match status" value="1"/>
</dbReference>
<reference evidence="4 5" key="1">
    <citation type="submission" date="2015-04" db="EMBL/GenBank/DDBJ databases">
        <title>Draft genome sequence of bacteremic isolate Catabacter hongkongensis type strain HKU16T.</title>
        <authorList>
            <person name="Lau S.K."/>
            <person name="Teng J.L."/>
            <person name="Huang Y."/>
            <person name="Curreem S.O."/>
            <person name="Tsui S.K."/>
            <person name="Woo P.C."/>
        </authorList>
    </citation>
    <scope>NUCLEOTIDE SEQUENCE [LARGE SCALE GENOMIC DNA]</scope>
    <source>
        <strain evidence="4 5">HKU16</strain>
    </source>
</reference>
<accession>A0A0M2NLM1</accession>
<name>A0A0M2NLM1_9FIRM</name>
<protein>
    <submittedName>
        <fullName evidence="4">Thiamin-phosphate pyrophosphorylase</fullName>
        <ecNumber evidence="4">2.5.1.3</ecNumber>
    </submittedName>
</protein>
<feature type="domain" description="Thiamine phosphate synthase/TenI" evidence="3">
    <location>
        <begin position="5"/>
        <end position="180"/>
    </location>
</feature>
<dbReference type="EMBL" id="LAYJ01000088">
    <property type="protein sequence ID" value="KKI51140.1"/>
    <property type="molecule type" value="Genomic_DNA"/>
</dbReference>
<evidence type="ECO:0000256" key="1">
    <source>
        <dbReference type="ARBA" id="ARBA00004948"/>
    </source>
</evidence>
<comment type="caution">
    <text evidence="4">The sequence shown here is derived from an EMBL/GenBank/DDBJ whole genome shotgun (WGS) entry which is preliminary data.</text>
</comment>
<keyword evidence="5" id="KW-1185">Reference proteome</keyword>
<dbReference type="PANTHER" id="PTHR20857">
    <property type="entry name" value="THIAMINE-PHOSPHATE PYROPHOSPHORYLASE"/>
    <property type="match status" value="1"/>
</dbReference>
<sequence length="198" mass="21462">MFDVIAVTNRRLCETDFLKQIEEIAAAGVSSVILREKDLAPEAYEALAKEVLRICGQYSVPCALHHFTDVAQNLGVKRLHLSLPDLEANPKAATKFPVVGVSVHSVEQAKRAQELGADYVSAGHIFETDCKKGLAPRGIPFLRNVCRALSIPVYAIGGIGVGQIRMVRDAGARGACLMSAFMKGDAVQYLENIKKGLR</sequence>
<organism evidence="4 5">
    <name type="scientific">Christensenella hongkongensis</name>
    <dbReference type="NCBI Taxonomy" id="270498"/>
    <lineage>
        <taxon>Bacteria</taxon>
        <taxon>Bacillati</taxon>
        <taxon>Bacillota</taxon>
        <taxon>Clostridia</taxon>
        <taxon>Christensenellales</taxon>
        <taxon>Christensenellaceae</taxon>
        <taxon>Christensenella</taxon>
    </lineage>
</organism>
<dbReference type="OrthoDB" id="9815348at2"/>
<evidence type="ECO:0000259" key="3">
    <source>
        <dbReference type="Pfam" id="PF02581"/>
    </source>
</evidence>
<comment type="pathway">
    <text evidence="1">Cofactor biosynthesis; thiamine diphosphate biosynthesis.</text>
</comment>
<keyword evidence="4" id="KW-0808">Transferase</keyword>
<dbReference type="AlphaFoldDB" id="A0A0M2NLM1"/>
<dbReference type="GO" id="GO:0009228">
    <property type="term" value="P:thiamine biosynthetic process"/>
    <property type="evidence" value="ECO:0007669"/>
    <property type="project" value="UniProtKB-KW"/>
</dbReference>
<dbReference type="InterPro" id="IPR022998">
    <property type="entry name" value="ThiamineP_synth_TenI"/>
</dbReference>
<dbReference type="InterPro" id="IPR036206">
    <property type="entry name" value="ThiamineP_synth_sf"/>
</dbReference>
<dbReference type="GO" id="GO:0004789">
    <property type="term" value="F:thiamine-phosphate diphosphorylase activity"/>
    <property type="evidence" value="ECO:0007669"/>
    <property type="project" value="UniProtKB-EC"/>
</dbReference>
<dbReference type="SUPFAM" id="SSF51391">
    <property type="entry name" value="Thiamin phosphate synthase"/>
    <property type="match status" value="1"/>
</dbReference>
<gene>
    <name evidence="4" type="ORF">CHK_1527</name>
</gene>
<evidence type="ECO:0000313" key="5">
    <source>
        <dbReference type="Proteomes" id="UP000034076"/>
    </source>
</evidence>
<dbReference type="RefSeq" id="WP_046443385.1">
    <property type="nucleotide sequence ID" value="NZ_LAYJ01000088.1"/>
</dbReference>
<evidence type="ECO:0000256" key="2">
    <source>
        <dbReference type="ARBA" id="ARBA00022977"/>
    </source>
</evidence>
<dbReference type="InterPro" id="IPR013785">
    <property type="entry name" value="Aldolase_TIM"/>
</dbReference>
<dbReference type="STRING" id="270498.CHK_1527"/>
<keyword evidence="2" id="KW-0784">Thiamine biosynthesis</keyword>
<dbReference type="GO" id="GO:0005737">
    <property type="term" value="C:cytoplasm"/>
    <property type="evidence" value="ECO:0007669"/>
    <property type="project" value="TreeGrafter"/>
</dbReference>
<dbReference type="PATRIC" id="fig|270498.16.peg.967"/>
<dbReference type="EC" id="2.5.1.3" evidence="4"/>
<dbReference type="CDD" id="cd00564">
    <property type="entry name" value="TMP_TenI"/>
    <property type="match status" value="1"/>
</dbReference>
<dbReference type="Gene3D" id="3.20.20.70">
    <property type="entry name" value="Aldolase class I"/>
    <property type="match status" value="1"/>
</dbReference>
<proteinExistence type="predicted"/>